<dbReference type="KEGG" id="tio:INP52_00575"/>
<dbReference type="Gene3D" id="3.30.930.10">
    <property type="entry name" value="Bira Bifunctional Protein, Domain 2"/>
    <property type="match status" value="1"/>
</dbReference>
<evidence type="ECO:0000313" key="1">
    <source>
        <dbReference type="EMBL" id="QOY60754.1"/>
    </source>
</evidence>
<dbReference type="AlphaFoldDB" id="A0A7S7RUX5"/>
<accession>A0A7S7RUX5</accession>
<protein>
    <submittedName>
        <fullName evidence="1">Uncharacterized protein</fullName>
    </submittedName>
</protein>
<evidence type="ECO:0000313" key="2">
    <source>
        <dbReference type="Proteomes" id="UP000593735"/>
    </source>
</evidence>
<reference evidence="1 2" key="1">
    <citation type="submission" date="2020-10" db="EMBL/GenBank/DDBJ databases">
        <title>Olsenella immobilis sp.nov., isolated from the mud in a fermentation cellar used for the production of Chinese strong-flavoured liquor.</title>
        <authorList>
            <person name="Lu L."/>
        </authorList>
    </citation>
    <scope>NUCLEOTIDE SEQUENCE [LARGE SCALE GENOMIC DNA]</scope>
    <source>
        <strain evidence="1 2">LZLJ-2</strain>
    </source>
</reference>
<dbReference type="InterPro" id="IPR045864">
    <property type="entry name" value="aa-tRNA-synth_II/BPL/LPL"/>
</dbReference>
<name>A0A7S7RUX5_9ACTN</name>
<keyword evidence="2" id="KW-1185">Reference proteome</keyword>
<dbReference type="Proteomes" id="UP000593735">
    <property type="component" value="Chromosome"/>
</dbReference>
<dbReference type="SUPFAM" id="SSF55681">
    <property type="entry name" value="Class II aaRS and biotin synthetases"/>
    <property type="match status" value="1"/>
</dbReference>
<proteinExistence type="predicted"/>
<dbReference type="EMBL" id="CP063767">
    <property type="protein sequence ID" value="QOY60754.1"/>
    <property type="molecule type" value="Genomic_DNA"/>
</dbReference>
<sequence length="187" mass="19261">MGVEGDAADATVSVTLRPPVPMGYFGGVPFVCALAVCEALREAGITEAGVAWPYDVVTPQGPLAEVRVRAGYDEEGMFAVCNVLMNDAAGFASAVKKAVRARVDAWAASVCASCAAAGPLASVLSDLFDAMPLMGAPVEVVRSGRSLGRGLLGGMDVWGRVTVHLDDGRTLELAPEQGGLRPVGEQD</sequence>
<dbReference type="RefSeq" id="WP_194371495.1">
    <property type="nucleotide sequence ID" value="NZ_CP063767.1"/>
</dbReference>
<gene>
    <name evidence="1" type="ORF">INP52_00575</name>
</gene>
<organism evidence="1 2">
    <name type="scientific">Thermophilibacter immobilis</name>
    <dbReference type="NCBI Taxonomy" id="2779519"/>
    <lineage>
        <taxon>Bacteria</taxon>
        <taxon>Bacillati</taxon>
        <taxon>Actinomycetota</taxon>
        <taxon>Coriobacteriia</taxon>
        <taxon>Coriobacteriales</taxon>
        <taxon>Atopobiaceae</taxon>
        <taxon>Thermophilibacter</taxon>
    </lineage>
</organism>